<protein>
    <submittedName>
        <fullName evidence="3">Uncharacterized protein</fullName>
    </submittedName>
</protein>
<dbReference type="GO" id="GO:0001664">
    <property type="term" value="F:G protein-coupled receptor binding"/>
    <property type="evidence" value="ECO:0007669"/>
    <property type="project" value="InterPro"/>
</dbReference>
<dbReference type="InParanoid" id="L9KU06"/>
<dbReference type="Pfam" id="PF15854">
    <property type="entry name" value="GPR15L"/>
    <property type="match status" value="1"/>
</dbReference>
<feature type="signal peptide" evidence="2">
    <location>
        <begin position="1"/>
        <end position="24"/>
    </location>
</feature>
<accession>L9KU06</accession>
<feature type="compositionally biased region" description="Basic and acidic residues" evidence="1">
    <location>
        <begin position="124"/>
        <end position="139"/>
    </location>
</feature>
<dbReference type="AlphaFoldDB" id="L9KU06"/>
<reference evidence="4" key="1">
    <citation type="submission" date="2012-07" db="EMBL/GenBank/DDBJ databases">
        <title>Genome of the Chinese tree shrew, a rising model animal genetically related to primates.</title>
        <authorList>
            <person name="Zhang G."/>
            <person name="Fan Y."/>
            <person name="Yao Y."/>
            <person name="Huang Z."/>
        </authorList>
    </citation>
    <scope>NUCLEOTIDE SEQUENCE [LARGE SCALE GENOMIC DNA]</scope>
</reference>
<evidence type="ECO:0000256" key="1">
    <source>
        <dbReference type="SAM" id="MobiDB-lite"/>
    </source>
</evidence>
<name>L9KU06_TUPCH</name>
<feature type="compositionally biased region" description="Pro residues" evidence="1">
    <location>
        <begin position="176"/>
        <end position="185"/>
    </location>
</feature>
<dbReference type="InterPro" id="IPR031713">
    <property type="entry name" value="GPR15L"/>
</dbReference>
<keyword evidence="2" id="KW-0732">Signal</keyword>
<evidence type="ECO:0000313" key="4">
    <source>
        <dbReference type="Proteomes" id="UP000011518"/>
    </source>
</evidence>
<keyword evidence="4" id="KW-1185">Reference proteome</keyword>
<reference evidence="4" key="2">
    <citation type="journal article" date="2013" name="Nat. Commun.">
        <title>Genome of the Chinese tree shrew.</title>
        <authorList>
            <person name="Fan Y."/>
            <person name="Huang Z.Y."/>
            <person name="Cao C.C."/>
            <person name="Chen C.S."/>
            <person name="Chen Y.X."/>
            <person name="Fan D.D."/>
            <person name="He J."/>
            <person name="Hou H.L."/>
            <person name="Hu L."/>
            <person name="Hu X.T."/>
            <person name="Jiang X.T."/>
            <person name="Lai R."/>
            <person name="Lang Y.S."/>
            <person name="Liang B."/>
            <person name="Liao S.G."/>
            <person name="Mu D."/>
            <person name="Ma Y.Y."/>
            <person name="Niu Y.Y."/>
            <person name="Sun X.Q."/>
            <person name="Xia J.Q."/>
            <person name="Xiao J."/>
            <person name="Xiong Z.Q."/>
            <person name="Xu L."/>
            <person name="Yang L."/>
            <person name="Zhang Y."/>
            <person name="Zhao W."/>
            <person name="Zhao X.D."/>
            <person name="Zheng Y.T."/>
            <person name="Zhou J.M."/>
            <person name="Zhu Y.B."/>
            <person name="Zhang G.J."/>
            <person name="Wang J."/>
            <person name="Yao Y.G."/>
        </authorList>
    </citation>
    <scope>NUCLEOTIDE SEQUENCE [LARGE SCALE GENOMIC DNA]</scope>
</reference>
<organism evidence="3 4">
    <name type="scientific">Tupaia chinensis</name>
    <name type="common">Chinese tree shrew</name>
    <name type="synonym">Tupaia belangeri chinensis</name>
    <dbReference type="NCBI Taxonomy" id="246437"/>
    <lineage>
        <taxon>Eukaryota</taxon>
        <taxon>Metazoa</taxon>
        <taxon>Chordata</taxon>
        <taxon>Craniata</taxon>
        <taxon>Vertebrata</taxon>
        <taxon>Euteleostomi</taxon>
        <taxon>Mammalia</taxon>
        <taxon>Eutheria</taxon>
        <taxon>Euarchontoglires</taxon>
        <taxon>Scandentia</taxon>
        <taxon>Tupaiidae</taxon>
        <taxon>Tupaia</taxon>
    </lineage>
</organism>
<gene>
    <name evidence="3" type="ORF">TREES_T100011919</name>
</gene>
<dbReference type="Proteomes" id="UP000011518">
    <property type="component" value="Unassembled WGS sequence"/>
</dbReference>
<sequence>MRLLVLSSLLCTLLLCSSVFSVEGLPDSGLESWDPAVSIHSPCSPKTHARWRRRPAKPWRARPCCRQAPSPDTVALKAETCGAGAPRLGVEGPAAVLGSGPSPHHAATLRSHREPGSANTPQSPRDDFSATVQTHHDPRQLQIHGAACRSAGRAPRGASQCRTGGSAFLRHARPPGVHPPSVPAS</sequence>
<proteinExistence type="predicted"/>
<dbReference type="eggNOG" id="ENOG502TD47">
    <property type="taxonomic scope" value="Eukaryota"/>
</dbReference>
<feature type="region of interest" description="Disordered" evidence="1">
    <location>
        <begin position="93"/>
        <end position="185"/>
    </location>
</feature>
<evidence type="ECO:0000256" key="2">
    <source>
        <dbReference type="SAM" id="SignalP"/>
    </source>
</evidence>
<feature type="chain" id="PRO_5004000205" evidence="2">
    <location>
        <begin position="25"/>
        <end position="185"/>
    </location>
</feature>
<dbReference type="EMBL" id="KB320665">
    <property type="protein sequence ID" value="ELW65954.1"/>
    <property type="molecule type" value="Genomic_DNA"/>
</dbReference>
<evidence type="ECO:0000313" key="3">
    <source>
        <dbReference type="EMBL" id="ELW65954.1"/>
    </source>
</evidence>